<dbReference type="Proteomes" id="UP000722989">
    <property type="component" value="Unassembled WGS sequence"/>
</dbReference>
<dbReference type="InterPro" id="IPR007263">
    <property type="entry name" value="DCC1-like"/>
</dbReference>
<dbReference type="RefSeq" id="WP_167924249.1">
    <property type="nucleotide sequence ID" value="NZ_JAATVY010000003.1"/>
</dbReference>
<dbReference type="Pfam" id="PF04134">
    <property type="entry name" value="DCC1-like"/>
    <property type="match status" value="1"/>
</dbReference>
<protein>
    <submittedName>
        <fullName evidence="1">DUF393 domain-containing protein</fullName>
    </submittedName>
</protein>
<evidence type="ECO:0000313" key="1">
    <source>
        <dbReference type="EMBL" id="NJC69368.1"/>
    </source>
</evidence>
<evidence type="ECO:0000313" key="2">
    <source>
        <dbReference type="Proteomes" id="UP000722989"/>
    </source>
</evidence>
<accession>A0ABX0XVZ4</accession>
<reference evidence="1 2" key="1">
    <citation type="submission" date="2020-03" db="EMBL/GenBank/DDBJ databases">
        <title>WGS of the type strain of Planosporangium spp.</title>
        <authorList>
            <person name="Thawai C."/>
        </authorList>
    </citation>
    <scope>NUCLEOTIDE SEQUENCE [LARGE SCALE GENOMIC DNA]</scope>
    <source>
        <strain evidence="1 2">TBRC 5610</strain>
    </source>
</reference>
<sequence>MRPTFVYDGDCAFCSSCAGFIERHIRTPARVEAWQRLDLAALGLTADGCAEAVQWVGADGEVASGPAAIARLLRQASGASGRLLWRPVGTALAARPVLAMAWPAYRWVARNRHRLPGGTPACALPRPLAGDLEP</sequence>
<name>A0ABX0XVZ4_9ACTN</name>
<gene>
    <name evidence="1" type="ORF">HC031_06480</name>
</gene>
<proteinExistence type="predicted"/>
<keyword evidence="2" id="KW-1185">Reference proteome</keyword>
<comment type="caution">
    <text evidence="1">The sequence shown here is derived from an EMBL/GenBank/DDBJ whole genome shotgun (WGS) entry which is preliminary data.</text>
</comment>
<organism evidence="1 2">
    <name type="scientific">Planosporangium thailandense</name>
    <dbReference type="NCBI Taxonomy" id="765197"/>
    <lineage>
        <taxon>Bacteria</taxon>
        <taxon>Bacillati</taxon>
        <taxon>Actinomycetota</taxon>
        <taxon>Actinomycetes</taxon>
        <taxon>Micromonosporales</taxon>
        <taxon>Micromonosporaceae</taxon>
        <taxon>Planosporangium</taxon>
    </lineage>
</organism>
<dbReference type="EMBL" id="JAATVY010000003">
    <property type="protein sequence ID" value="NJC69368.1"/>
    <property type="molecule type" value="Genomic_DNA"/>
</dbReference>